<dbReference type="Pfam" id="PF07833">
    <property type="entry name" value="Cu_amine_oxidN1"/>
    <property type="match status" value="1"/>
</dbReference>
<dbReference type="Proteomes" id="UP001597233">
    <property type="component" value="Unassembled WGS sequence"/>
</dbReference>
<sequence>MTVQLATLLSANKKLRVTSVRQQNVKWRRQRWKKRMVSLLAVSMILAAIPVCNPQAHAAYNITVPTQQVEVLLNARKMAFPDAKPFQDENSAVMVPIRFISEKLGAKVGYQQSSGKQTVTLKTDKHSVTLTVDSASAVVDGESKTYDSKIIVKQQRTYVPLRLVSEGLGQSVDWDQVGKWVWIGSKDVPTLEELNLKKQPVSTITKYFDQRKDSYYLNNLYEEPYKNVIILKQSDLPIKFDDGTLFDVQQVKVDGISAIRNRSDLRNFHIAYLTKKEDYRNRSAISQLQTKNPDGTRFNYFKIDSWYDSDRLGITDATPLSPKDFNFILIKYANMDSMILLESPWKS</sequence>
<proteinExistence type="predicted"/>
<dbReference type="Gene3D" id="3.30.457.10">
    <property type="entry name" value="Copper amine oxidase-like, N-terminal domain"/>
    <property type="match status" value="1"/>
</dbReference>
<dbReference type="InterPro" id="IPR036582">
    <property type="entry name" value="Mao_N_sf"/>
</dbReference>
<evidence type="ECO:0000313" key="3">
    <source>
        <dbReference type="Proteomes" id="UP001597233"/>
    </source>
</evidence>
<name>A0ABW4RN43_9BACL</name>
<evidence type="ECO:0000259" key="1">
    <source>
        <dbReference type="Pfam" id="PF07833"/>
    </source>
</evidence>
<dbReference type="SUPFAM" id="SSF55383">
    <property type="entry name" value="Copper amine oxidase, domain N"/>
    <property type="match status" value="1"/>
</dbReference>
<dbReference type="EMBL" id="JBHUEH010000023">
    <property type="protein sequence ID" value="MFD1887089.1"/>
    <property type="molecule type" value="Genomic_DNA"/>
</dbReference>
<accession>A0ABW4RN43</accession>
<dbReference type="InterPro" id="IPR012854">
    <property type="entry name" value="Cu_amine_oxidase-like_N"/>
</dbReference>
<evidence type="ECO:0000313" key="2">
    <source>
        <dbReference type="EMBL" id="MFD1887089.1"/>
    </source>
</evidence>
<keyword evidence="3" id="KW-1185">Reference proteome</keyword>
<comment type="caution">
    <text evidence="2">The sequence shown here is derived from an EMBL/GenBank/DDBJ whole genome shotgun (WGS) entry which is preliminary data.</text>
</comment>
<reference evidence="3" key="1">
    <citation type="journal article" date="2019" name="Int. J. Syst. Evol. Microbiol.">
        <title>The Global Catalogue of Microorganisms (GCM) 10K type strain sequencing project: providing services to taxonomists for standard genome sequencing and annotation.</title>
        <authorList>
            <consortium name="The Broad Institute Genomics Platform"/>
            <consortium name="The Broad Institute Genome Sequencing Center for Infectious Disease"/>
            <person name="Wu L."/>
            <person name="Ma J."/>
        </authorList>
    </citation>
    <scope>NUCLEOTIDE SEQUENCE [LARGE SCALE GENOMIC DNA]</scope>
    <source>
        <strain evidence="3">CCUG 54950</strain>
    </source>
</reference>
<feature type="domain" description="Copper amine oxidase-like N-terminal" evidence="1">
    <location>
        <begin position="73"/>
        <end position="177"/>
    </location>
</feature>
<dbReference type="RefSeq" id="WP_347326465.1">
    <property type="nucleotide sequence ID" value="NZ_JBCGUH010000012.1"/>
</dbReference>
<organism evidence="2 3">
    <name type="scientific">Paenibacillus wenxiniae</name>
    <dbReference type="NCBI Taxonomy" id="1636843"/>
    <lineage>
        <taxon>Bacteria</taxon>
        <taxon>Bacillati</taxon>
        <taxon>Bacillota</taxon>
        <taxon>Bacilli</taxon>
        <taxon>Bacillales</taxon>
        <taxon>Paenibacillaceae</taxon>
        <taxon>Paenibacillus</taxon>
    </lineage>
</organism>
<gene>
    <name evidence="2" type="ORF">ACFSC9_16475</name>
</gene>
<protein>
    <submittedName>
        <fullName evidence="2">Copper amine oxidase N-terminal domain-containing protein</fullName>
    </submittedName>
</protein>